<dbReference type="OrthoDB" id="2505969at2759"/>
<evidence type="ECO:0008006" key="4">
    <source>
        <dbReference type="Google" id="ProtNLM"/>
    </source>
</evidence>
<protein>
    <recommendedName>
        <fullName evidence="4">CxC1-like cysteine cluster associated with KDZ transposases domain-containing protein</fullName>
    </recommendedName>
</protein>
<evidence type="ECO:0000256" key="1">
    <source>
        <dbReference type="SAM" id="MobiDB-lite"/>
    </source>
</evidence>
<proteinExistence type="predicted"/>
<feature type="compositionally biased region" description="Acidic residues" evidence="1">
    <location>
        <begin position="319"/>
        <end position="330"/>
    </location>
</feature>
<dbReference type="AlphaFoldDB" id="A0A4S8MHS5"/>
<evidence type="ECO:0000313" key="3">
    <source>
        <dbReference type="Proteomes" id="UP000297245"/>
    </source>
</evidence>
<dbReference type="InterPro" id="IPR040521">
    <property type="entry name" value="KDZ"/>
</dbReference>
<dbReference type="PANTHER" id="PTHR33096">
    <property type="entry name" value="CXC2 DOMAIN-CONTAINING PROTEIN"/>
    <property type="match status" value="1"/>
</dbReference>
<feature type="region of interest" description="Disordered" evidence="1">
    <location>
        <begin position="859"/>
        <end position="909"/>
    </location>
</feature>
<dbReference type="PANTHER" id="PTHR33096:SF1">
    <property type="entry name" value="CXC1-LIKE CYSTEINE CLUSTER ASSOCIATED WITH KDZ TRANSPOSASES DOMAIN-CONTAINING PROTEIN"/>
    <property type="match status" value="1"/>
</dbReference>
<name>A0A4S8MHS5_DENBC</name>
<reference evidence="2 3" key="1">
    <citation type="journal article" date="2019" name="Nat. Ecol. Evol.">
        <title>Megaphylogeny resolves global patterns of mushroom evolution.</title>
        <authorList>
            <person name="Varga T."/>
            <person name="Krizsan K."/>
            <person name="Foldi C."/>
            <person name="Dima B."/>
            <person name="Sanchez-Garcia M."/>
            <person name="Sanchez-Ramirez S."/>
            <person name="Szollosi G.J."/>
            <person name="Szarkandi J.G."/>
            <person name="Papp V."/>
            <person name="Albert L."/>
            <person name="Andreopoulos W."/>
            <person name="Angelini C."/>
            <person name="Antonin V."/>
            <person name="Barry K.W."/>
            <person name="Bougher N.L."/>
            <person name="Buchanan P."/>
            <person name="Buyck B."/>
            <person name="Bense V."/>
            <person name="Catcheside P."/>
            <person name="Chovatia M."/>
            <person name="Cooper J."/>
            <person name="Damon W."/>
            <person name="Desjardin D."/>
            <person name="Finy P."/>
            <person name="Geml J."/>
            <person name="Haridas S."/>
            <person name="Hughes K."/>
            <person name="Justo A."/>
            <person name="Karasinski D."/>
            <person name="Kautmanova I."/>
            <person name="Kiss B."/>
            <person name="Kocsube S."/>
            <person name="Kotiranta H."/>
            <person name="LaButti K.M."/>
            <person name="Lechner B.E."/>
            <person name="Liimatainen K."/>
            <person name="Lipzen A."/>
            <person name="Lukacs Z."/>
            <person name="Mihaltcheva S."/>
            <person name="Morgado L.N."/>
            <person name="Niskanen T."/>
            <person name="Noordeloos M.E."/>
            <person name="Ohm R.A."/>
            <person name="Ortiz-Santana B."/>
            <person name="Ovrebo C."/>
            <person name="Racz N."/>
            <person name="Riley R."/>
            <person name="Savchenko A."/>
            <person name="Shiryaev A."/>
            <person name="Soop K."/>
            <person name="Spirin V."/>
            <person name="Szebenyi C."/>
            <person name="Tomsovsky M."/>
            <person name="Tulloss R.E."/>
            <person name="Uehling J."/>
            <person name="Grigoriev I.V."/>
            <person name="Vagvolgyi C."/>
            <person name="Papp T."/>
            <person name="Martin F.M."/>
            <person name="Miettinen O."/>
            <person name="Hibbett D.S."/>
            <person name="Nagy L.G."/>
        </authorList>
    </citation>
    <scope>NUCLEOTIDE SEQUENCE [LARGE SCALE GENOMIC DNA]</scope>
    <source>
        <strain evidence="2 3">CBS 962.96</strain>
    </source>
</reference>
<sequence>MSGVDGDDDGDDEEPVRNTNSETFVIAVRDLIHGNRYVYARSLTTSSLTPPRWYGKRYRKDGRTWKRRIRATDENWSSLMDAMTDAYLVWKYSDLQSPPSSHPDYNFYISTIDLYTLENTAHILRDQNTEPNVALVRAGYLGNSPLNPSLAISLQTLNLFYTLRLFKASLSVEAFAKTLCHLYKIPYRRGYRSALSDAFDVYLAILRKVDSRVPKELGHDGPDYRVKNSCPACCYKLEDEPRLDIQRMWVVDGNNSLKRIKGISGREIADTRVFSSDYYLSPEFVDQYANEVKARAQDHEDIVDEDVDEDGDAIHDNNEGDPTDGGEDDETDPVLAKLLKTCAEKWKASARDELKKMWAVFKECGIFASACRHGFILWIVDMIESGELAKYPLAMVAKALEVFGDQWILGYDIGCRFIRTILASSLGPKFQEKKCRTCVNAFHGYTHNIICQQHNHPLSIIGMGLEDLETLERVFSASNQLALITRYMNAYRRRVFIDVYFRQWDREKYQNLARTIHNNYVQALDIIEEDGEAVQDMLKELQITEKDLETYFEDEVNHFRDLGTELEDVHAVAYVELLQKFRSLHTEYEEASSSFRLHIPDDYTPLSQHQQYTSALSETRKAETKRRVIGEQRDRVLDELVQMEVQMGIPEGQRWQPASPQYIQALQYMKKRKYQQALESLYKLVVQRLFELHRLNLSQTGYKMRTHISQALQKRSQAIRNAVRRYNTAATALDPPRPTLDWSKVSHFSFLDEFNILQDTRHSVFDKPWAQANIRETMKRYRRVARAQEEIVRCNVEIRRLHTSIVNEDLEFVSILQRLEDQHSPNYGPVLEYIERRRGVNRLLMEQIQRTYTLPHFTGIKTPGIRKRQEPDPSHCSSDLAPVVTDHSPSNQPSVSVEHMGEPLFSHGS</sequence>
<evidence type="ECO:0000313" key="2">
    <source>
        <dbReference type="EMBL" id="THV02227.1"/>
    </source>
</evidence>
<dbReference type="Pfam" id="PF18758">
    <property type="entry name" value="KDZ"/>
    <property type="match status" value="1"/>
</dbReference>
<dbReference type="Proteomes" id="UP000297245">
    <property type="component" value="Unassembled WGS sequence"/>
</dbReference>
<accession>A0A4S8MHS5</accession>
<gene>
    <name evidence="2" type="ORF">K435DRAFT_653781</name>
</gene>
<keyword evidence="3" id="KW-1185">Reference proteome</keyword>
<feature type="region of interest" description="Disordered" evidence="1">
    <location>
        <begin position="308"/>
        <end position="330"/>
    </location>
</feature>
<dbReference type="EMBL" id="ML179079">
    <property type="protein sequence ID" value="THV02227.1"/>
    <property type="molecule type" value="Genomic_DNA"/>
</dbReference>
<organism evidence="2 3">
    <name type="scientific">Dendrothele bispora (strain CBS 962.96)</name>
    <dbReference type="NCBI Taxonomy" id="1314807"/>
    <lineage>
        <taxon>Eukaryota</taxon>
        <taxon>Fungi</taxon>
        <taxon>Dikarya</taxon>
        <taxon>Basidiomycota</taxon>
        <taxon>Agaricomycotina</taxon>
        <taxon>Agaricomycetes</taxon>
        <taxon>Agaricomycetidae</taxon>
        <taxon>Agaricales</taxon>
        <taxon>Agaricales incertae sedis</taxon>
        <taxon>Dendrothele</taxon>
    </lineage>
</organism>